<dbReference type="eggNOG" id="COG3448">
    <property type="taxonomic scope" value="Bacteria"/>
</dbReference>
<dbReference type="STRING" id="44575.SAMN05216419_100322"/>
<dbReference type="CDD" id="cd04640">
    <property type="entry name" value="CBS_pair_proteobact"/>
    <property type="match status" value="1"/>
</dbReference>
<organism evidence="2 3">
    <name type="scientific">Nitrosomonas cryotolerans ATCC 49181</name>
    <dbReference type="NCBI Taxonomy" id="1131553"/>
    <lineage>
        <taxon>Bacteria</taxon>
        <taxon>Pseudomonadati</taxon>
        <taxon>Pseudomonadota</taxon>
        <taxon>Betaproteobacteria</taxon>
        <taxon>Nitrosomonadales</taxon>
        <taxon>Nitrosomonadaceae</taxon>
        <taxon>Nitrosomonas</taxon>
    </lineage>
</organism>
<keyword evidence="3" id="KW-1185">Reference proteome</keyword>
<dbReference type="EMBL" id="FSRO01000001">
    <property type="protein sequence ID" value="SIO40625.1"/>
    <property type="molecule type" value="Genomic_DNA"/>
</dbReference>
<dbReference type="Pfam" id="PF00571">
    <property type="entry name" value="CBS"/>
    <property type="match status" value="1"/>
</dbReference>
<name>A0A1N6J8S4_9PROT</name>
<dbReference type="Proteomes" id="UP000185062">
    <property type="component" value="Unassembled WGS sequence"/>
</dbReference>
<gene>
    <name evidence="2" type="ORF">SAMN02743940_2396</name>
</gene>
<dbReference type="InterPro" id="IPR000644">
    <property type="entry name" value="CBS_dom"/>
</dbReference>
<proteinExistence type="predicted"/>
<dbReference type="InterPro" id="IPR046342">
    <property type="entry name" value="CBS_dom_sf"/>
</dbReference>
<feature type="domain" description="CBS" evidence="1">
    <location>
        <begin position="47"/>
        <end position="89"/>
    </location>
</feature>
<evidence type="ECO:0000313" key="3">
    <source>
        <dbReference type="Proteomes" id="UP000185062"/>
    </source>
</evidence>
<accession>A0A1N6J8S4</accession>
<dbReference type="AlphaFoldDB" id="A0A1N6J8S4"/>
<reference evidence="2 3" key="1">
    <citation type="submission" date="2016-12" db="EMBL/GenBank/DDBJ databases">
        <authorList>
            <person name="Song W.-J."/>
            <person name="Kurnit D.M."/>
        </authorList>
    </citation>
    <scope>NUCLEOTIDE SEQUENCE [LARGE SCALE GENOMIC DNA]</scope>
    <source>
        <strain evidence="2 3">ATCC 49181</strain>
    </source>
</reference>
<dbReference type="Gene3D" id="3.10.580.10">
    <property type="entry name" value="CBS-domain"/>
    <property type="match status" value="1"/>
</dbReference>
<protein>
    <submittedName>
        <fullName evidence="2">CBS domain</fullName>
    </submittedName>
</protein>
<evidence type="ECO:0000313" key="2">
    <source>
        <dbReference type="EMBL" id="SIO40625.1"/>
    </source>
</evidence>
<dbReference type="SUPFAM" id="SSF54631">
    <property type="entry name" value="CBS-domain pair"/>
    <property type="match status" value="1"/>
</dbReference>
<evidence type="ECO:0000259" key="1">
    <source>
        <dbReference type="Pfam" id="PF00571"/>
    </source>
</evidence>
<sequence>MSYYPPLSAQFLIGAVQISRPAAPRKVTMDSSALDVMTDMRRVYAAVIQPYVTMELANTYMIQRGIRSLFVMNQDHLLEGIITATDILGEKPLRFIQERRIKHSEILVSDIMTPLEKLEAIPIEEVEKAKVGNVVASLRDSGRQHTLVIRRCVNATATICGIFSLTQLEKQLGVAIIPTNLARTFAEIETRLIAN</sequence>